<dbReference type="PANTHER" id="PTHR19288">
    <property type="entry name" value="4-NITROPHENYLPHOSPHATASE-RELATED"/>
    <property type="match status" value="1"/>
</dbReference>
<keyword evidence="7" id="KW-1185">Reference proteome</keyword>
<accession>B4IYI9</accession>
<dbReference type="SUPFAM" id="SSF56784">
    <property type="entry name" value="HAD-like"/>
    <property type="match status" value="1"/>
</dbReference>
<evidence type="ECO:0000256" key="5">
    <source>
        <dbReference type="PIRSR" id="PIRSR000915-3"/>
    </source>
</evidence>
<keyword evidence="1 2" id="KW-0378">Hydrolase</keyword>
<feature type="binding site" evidence="4">
    <location>
        <position position="224"/>
    </location>
    <ligand>
        <name>substrate</name>
    </ligand>
</feature>
<dbReference type="STRING" id="7222.B4IYI9"/>
<feature type="active site" description="Proton donor" evidence="3">
    <location>
        <position position="32"/>
    </location>
</feature>
<evidence type="ECO:0000256" key="2">
    <source>
        <dbReference type="PIRNR" id="PIRNR000915"/>
    </source>
</evidence>
<dbReference type="AlphaFoldDB" id="B4IYI9"/>
<feature type="binding site" evidence="5">
    <location>
        <position position="30"/>
    </location>
    <ligand>
        <name>Mg(2+)</name>
        <dbReference type="ChEBI" id="CHEBI:18420"/>
    </ligand>
</feature>
<feature type="active site" description="Nucleophile" evidence="3">
    <location>
        <position position="30"/>
    </location>
</feature>
<comment type="cofactor">
    <cofactor evidence="5">
        <name>Mg(2+)</name>
        <dbReference type="ChEBI" id="CHEBI:18420"/>
    </cofactor>
    <text evidence="5">Divalent metal ions. Mg(2+) is the most effective.</text>
</comment>
<dbReference type="FunCoup" id="B4IYI9">
    <property type="interactions" value="323"/>
</dbReference>
<sequence>MFKHSCTHLTTLTKQRVLQWLGTIETVLFDADGVLWDNDKPIASAVNAFNTLRAAGKRNYIVTNNTTVSCDGILKKAISLGLETDKDHIISASLSVADYLANKKFQKKVFLVGESGISEELANLDICSFTVKPEPMNKSMKDFTLELKLDPDVGAIVVGRDDNFNVPTLIRANSYLQNRRILFLGAGMDKGYPIGENRRMVVGGGPIIAAIKTVSERKPLILGKPNPWMLRRPISAGLINPETTLMIGDTIQTDIMFAYNTGCQSLLVGTGVSSLKDVAKIRNSGNDKMMVMVPDFYLPNLEPISEHLC</sequence>
<dbReference type="EMBL" id="CH916366">
    <property type="protein sequence ID" value="EDV97662.1"/>
    <property type="molecule type" value="Genomic_DNA"/>
</dbReference>
<comment type="similarity">
    <text evidence="2">Belongs to the HAD-like hydrolase superfamily.</text>
</comment>
<dbReference type="Pfam" id="PF13344">
    <property type="entry name" value="Hydrolase_6"/>
    <property type="match status" value="1"/>
</dbReference>
<name>B4IYI9_DROGR</name>
<dbReference type="InParanoid" id="B4IYI9"/>
<feature type="binding site" evidence="5">
    <location>
        <position position="32"/>
    </location>
    <ligand>
        <name>Mg(2+)</name>
        <dbReference type="ChEBI" id="CHEBI:18420"/>
    </ligand>
</feature>
<dbReference type="Proteomes" id="UP000001070">
    <property type="component" value="Unassembled WGS sequence"/>
</dbReference>
<reference evidence="6 7" key="1">
    <citation type="journal article" date="2007" name="Nature">
        <title>Evolution of genes and genomes on the Drosophila phylogeny.</title>
        <authorList>
            <consortium name="Drosophila 12 Genomes Consortium"/>
            <person name="Clark A.G."/>
            <person name="Eisen M.B."/>
            <person name="Smith D.R."/>
            <person name="Bergman C.M."/>
            <person name="Oliver B."/>
            <person name="Markow T.A."/>
            <person name="Kaufman T.C."/>
            <person name="Kellis M."/>
            <person name="Gelbart W."/>
            <person name="Iyer V.N."/>
            <person name="Pollard D.A."/>
            <person name="Sackton T.B."/>
            <person name="Larracuente A.M."/>
            <person name="Singh N.D."/>
            <person name="Abad J.P."/>
            <person name="Abt D.N."/>
            <person name="Adryan B."/>
            <person name="Aguade M."/>
            <person name="Akashi H."/>
            <person name="Anderson W.W."/>
            <person name="Aquadro C.F."/>
            <person name="Ardell D.H."/>
            <person name="Arguello R."/>
            <person name="Artieri C.G."/>
            <person name="Barbash D.A."/>
            <person name="Barker D."/>
            <person name="Barsanti P."/>
            <person name="Batterham P."/>
            <person name="Batzoglou S."/>
            <person name="Begun D."/>
            <person name="Bhutkar A."/>
            <person name="Blanco E."/>
            <person name="Bosak S.A."/>
            <person name="Bradley R.K."/>
            <person name="Brand A.D."/>
            <person name="Brent M.R."/>
            <person name="Brooks A.N."/>
            <person name="Brown R.H."/>
            <person name="Butlin R.K."/>
            <person name="Caggese C."/>
            <person name="Calvi B.R."/>
            <person name="Bernardo de Carvalho A."/>
            <person name="Caspi A."/>
            <person name="Castrezana S."/>
            <person name="Celniker S.E."/>
            <person name="Chang J.L."/>
            <person name="Chapple C."/>
            <person name="Chatterji S."/>
            <person name="Chinwalla A."/>
            <person name="Civetta A."/>
            <person name="Clifton S.W."/>
            <person name="Comeron J.M."/>
            <person name="Costello J.C."/>
            <person name="Coyne J.A."/>
            <person name="Daub J."/>
            <person name="David R.G."/>
            <person name="Delcher A.L."/>
            <person name="Delehaunty K."/>
            <person name="Do C.B."/>
            <person name="Ebling H."/>
            <person name="Edwards K."/>
            <person name="Eickbush T."/>
            <person name="Evans J.D."/>
            <person name="Filipski A."/>
            <person name="Findeiss S."/>
            <person name="Freyhult E."/>
            <person name="Fulton L."/>
            <person name="Fulton R."/>
            <person name="Garcia A.C."/>
            <person name="Gardiner A."/>
            <person name="Garfield D.A."/>
            <person name="Garvin B.E."/>
            <person name="Gibson G."/>
            <person name="Gilbert D."/>
            <person name="Gnerre S."/>
            <person name="Godfrey J."/>
            <person name="Good R."/>
            <person name="Gotea V."/>
            <person name="Gravely B."/>
            <person name="Greenberg A.J."/>
            <person name="Griffiths-Jones S."/>
            <person name="Gross S."/>
            <person name="Guigo R."/>
            <person name="Gustafson E.A."/>
            <person name="Haerty W."/>
            <person name="Hahn M.W."/>
            <person name="Halligan D.L."/>
            <person name="Halpern A.L."/>
            <person name="Halter G.M."/>
            <person name="Han M.V."/>
            <person name="Heger A."/>
            <person name="Hillier L."/>
            <person name="Hinrichs A.S."/>
            <person name="Holmes I."/>
            <person name="Hoskins R.A."/>
            <person name="Hubisz M.J."/>
            <person name="Hultmark D."/>
            <person name="Huntley M.A."/>
            <person name="Jaffe D.B."/>
            <person name="Jagadeeshan S."/>
            <person name="Jeck W.R."/>
            <person name="Johnson J."/>
            <person name="Jones C.D."/>
            <person name="Jordan W.C."/>
            <person name="Karpen G.H."/>
            <person name="Kataoka E."/>
            <person name="Keightley P.D."/>
            <person name="Kheradpour P."/>
            <person name="Kirkness E.F."/>
            <person name="Koerich L.B."/>
            <person name="Kristiansen K."/>
            <person name="Kudrna D."/>
            <person name="Kulathinal R.J."/>
            <person name="Kumar S."/>
            <person name="Kwok R."/>
            <person name="Lander E."/>
            <person name="Langley C.H."/>
            <person name="Lapoint R."/>
            <person name="Lazzaro B.P."/>
            <person name="Lee S.J."/>
            <person name="Levesque L."/>
            <person name="Li R."/>
            <person name="Lin C.F."/>
            <person name="Lin M.F."/>
            <person name="Lindblad-Toh K."/>
            <person name="Llopart A."/>
            <person name="Long M."/>
            <person name="Low L."/>
            <person name="Lozovsky E."/>
            <person name="Lu J."/>
            <person name="Luo M."/>
            <person name="Machado C.A."/>
            <person name="Makalowski W."/>
            <person name="Marzo M."/>
            <person name="Matsuda M."/>
            <person name="Matzkin L."/>
            <person name="McAllister B."/>
            <person name="McBride C.S."/>
            <person name="McKernan B."/>
            <person name="McKernan K."/>
            <person name="Mendez-Lago M."/>
            <person name="Minx P."/>
            <person name="Mollenhauer M.U."/>
            <person name="Montooth K."/>
            <person name="Mount S.M."/>
            <person name="Mu X."/>
            <person name="Myers E."/>
            <person name="Negre B."/>
            <person name="Newfeld S."/>
            <person name="Nielsen R."/>
            <person name="Noor M.A."/>
            <person name="O'Grady P."/>
            <person name="Pachter L."/>
            <person name="Papaceit M."/>
            <person name="Parisi M.J."/>
            <person name="Parisi M."/>
            <person name="Parts L."/>
            <person name="Pedersen J.S."/>
            <person name="Pesole G."/>
            <person name="Phillippy A.M."/>
            <person name="Ponting C.P."/>
            <person name="Pop M."/>
            <person name="Porcelli D."/>
            <person name="Powell J.R."/>
            <person name="Prohaska S."/>
            <person name="Pruitt K."/>
            <person name="Puig M."/>
            <person name="Quesneville H."/>
            <person name="Ram K.R."/>
            <person name="Rand D."/>
            <person name="Rasmussen M.D."/>
            <person name="Reed L.K."/>
            <person name="Reenan R."/>
            <person name="Reily A."/>
            <person name="Remington K.A."/>
            <person name="Rieger T.T."/>
            <person name="Ritchie M.G."/>
            <person name="Robin C."/>
            <person name="Rogers Y.H."/>
            <person name="Rohde C."/>
            <person name="Rozas J."/>
            <person name="Rubenfield M.J."/>
            <person name="Ruiz A."/>
            <person name="Russo S."/>
            <person name="Salzberg S.L."/>
            <person name="Sanchez-Gracia A."/>
            <person name="Saranga D.J."/>
            <person name="Sato H."/>
            <person name="Schaeffer S.W."/>
            <person name="Schatz M.C."/>
            <person name="Schlenke T."/>
            <person name="Schwartz R."/>
            <person name="Segarra C."/>
            <person name="Singh R.S."/>
            <person name="Sirot L."/>
            <person name="Sirota M."/>
            <person name="Sisneros N.B."/>
            <person name="Smith C.D."/>
            <person name="Smith T.F."/>
            <person name="Spieth J."/>
            <person name="Stage D.E."/>
            <person name="Stark A."/>
            <person name="Stephan W."/>
            <person name="Strausberg R.L."/>
            <person name="Strempel S."/>
            <person name="Sturgill D."/>
            <person name="Sutton G."/>
            <person name="Sutton G.G."/>
            <person name="Tao W."/>
            <person name="Teichmann S."/>
            <person name="Tobari Y.N."/>
            <person name="Tomimura Y."/>
            <person name="Tsolas J.M."/>
            <person name="Valente V.L."/>
            <person name="Venter E."/>
            <person name="Venter J.C."/>
            <person name="Vicario S."/>
            <person name="Vieira F.G."/>
            <person name="Vilella A.J."/>
            <person name="Villasante A."/>
            <person name="Walenz B."/>
            <person name="Wang J."/>
            <person name="Wasserman M."/>
            <person name="Watts T."/>
            <person name="Wilson D."/>
            <person name="Wilson R.K."/>
            <person name="Wing R.A."/>
            <person name="Wolfner M.F."/>
            <person name="Wong A."/>
            <person name="Wong G.K."/>
            <person name="Wu C.I."/>
            <person name="Wu G."/>
            <person name="Yamamoto D."/>
            <person name="Yang H.P."/>
            <person name="Yang S.P."/>
            <person name="Yorke J.A."/>
            <person name="Yoshida K."/>
            <person name="Zdobnov E."/>
            <person name="Zhang P."/>
            <person name="Zhang Y."/>
            <person name="Zimin A.V."/>
            <person name="Baldwin J."/>
            <person name="Abdouelleil A."/>
            <person name="Abdulkadir J."/>
            <person name="Abebe A."/>
            <person name="Abera B."/>
            <person name="Abreu J."/>
            <person name="Acer S.C."/>
            <person name="Aftuck L."/>
            <person name="Alexander A."/>
            <person name="An P."/>
            <person name="Anderson E."/>
            <person name="Anderson S."/>
            <person name="Arachi H."/>
            <person name="Azer M."/>
            <person name="Bachantsang P."/>
            <person name="Barry A."/>
            <person name="Bayul T."/>
            <person name="Berlin A."/>
            <person name="Bessette D."/>
            <person name="Bloom T."/>
            <person name="Blye J."/>
            <person name="Boguslavskiy L."/>
            <person name="Bonnet C."/>
            <person name="Boukhgalter B."/>
            <person name="Bourzgui I."/>
            <person name="Brown A."/>
            <person name="Cahill P."/>
            <person name="Channer S."/>
            <person name="Cheshatsang Y."/>
            <person name="Chuda L."/>
            <person name="Citroen M."/>
            <person name="Collymore A."/>
            <person name="Cooke P."/>
            <person name="Costello M."/>
            <person name="D'Aco K."/>
            <person name="Daza R."/>
            <person name="De Haan G."/>
            <person name="DeGray S."/>
            <person name="DeMaso C."/>
            <person name="Dhargay N."/>
            <person name="Dooley K."/>
            <person name="Dooley E."/>
            <person name="Doricent M."/>
            <person name="Dorje P."/>
            <person name="Dorjee K."/>
            <person name="Dupes A."/>
            <person name="Elong R."/>
            <person name="Falk J."/>
            <person name="Farina A."/>
            <person name="Faro S."/>
            <person name="Ferguson D."/>
            <person name="Fisher S."/>
            <person name="Foley C.D."/>
            <person name="Franke A."/>
            <person name="Friedrich D."/>
            <person name="Gadbois L."/>
            <person name="Gearin G."/>
            <person name="Gearin C.R."/>
            <person name="Giannoukos G."/>
            <person name="Goode T."/>
            <person name="Graham J."/>
            <person name="Grandbois E."/>
            <person name="Grewal S."/>
            <person name="Gyaltsen K."/>
            <person name="Hafez N."/>
            <person name="Hagos B."/>
            <person name="Hall J."/>
            <person name="Henson C."/>
            <person name="Hollinger A."/>
            <person name="Honan T."/>
            <person name="Huard M.D."/>
            <person name="Hughes L."/>
            <person name="Hurhula B."/>
            <person name="Husby M.E."/>
            <person name="Kamat A."/>
            <person name="Kanga B."/>
            <person name="Kashin S."/>
            <person name="Khazanovich D."/>
            <person name="Kisner P."/>
            <person name="Lance K."/>
            <person name="Lara M."/>
            <person name="Lee W."/>
            <person name="Lennon N."/>
            <person name="Letendre F."/>
            <person name="LeVine R."/>
            <person name="Lipovsky A."/>
            <person name="Liu X."/>
            <person name="Liu J."/>
            <person name="Liu S."/>
            <person name="Lokyitsang T."/>
            <person name="Lokyitsang Y."/>
            <person name="Lubonja R."/>
            <person name="Lui A."/>
            <person name="MacDonald P."/>
            <person name="Magnisalis V."/>
            <person name="Maru K."/>
            <person name="Matthews C."/>
            <person name="McCusker W."/>
            <person name="McDonough S."/>
            <person name="Mehta T."/>
            <person name="Meldrim J."/>
            <person name="Meneus L."/>
            <person name="Mihai O."/>
            <person name="Mihalev A."/>
            <person name="Mihova T."/>
            <person name="Mittelman R."/>
            <person name="Mlenga V."/>
            <person name="Montmayeur A."/>
            <person name="Mulrain L."/>
            <person name="Navidi A."/>
            <person name="Naylor J."/>
            <person name="Negash T."/>
            <person name="Nguyen T."/>
            <person name="Nguyen N."/>
            <person name="Nicol R."/>
            <person name="Norbu C."/>
            <person name="Norbu N."/>
            <person name="Novod N."/>
            <person name="O'Neill B."/>
            <person name="Osman S."/>
            <person name="Markiewicz E."/>
            <person name="Oyono O.L."/>
            <person name="Patti C."/>
            <person name="Phunkhang P."/>
            <person name="Pierre F."/>
            <person name="Priest M."/>
            <person name="Raghuraman S."/>
            <person name="Rege F."/>
            <person name="Reyes R."/>
            <person name="Rise C."/>
            <person name="Rogov P."/>
            <person name="Ross K."/>
            <person name="Ryan E."/>
            <person name="Settipalli S."/>
            <person name="Shea T."/>
            <person name="Sherpa N."/>
            <person name="Shi L."/>
            <person name="Shih D."/>
            <person name="Sparrow T."/>
            <person name="Spaulding J."/>
            <person name="Stalker J."/>
            <person name="Stange-Thomann N."/>
            <person name="Stavropoulos S."/>
            <person name="Stone C."/>
            <person name="Strader C."/>
            <person name="Tesfaye S."/>
            <person name="Thomson T."/>
            <person name="Thoulutsang Y."/>
            <person name="Thoulutsang D."/>
            <person name="Topham K."/>
            <person name="Topping I."/>
            <person name="Tsamla T."/>
            <person name="Vassiliev H."/>
            <person name="Vo A."/>
            <person name="Wangchuk T."/>
            <person name="Wangdi T."/>
            <person name="Weiand M."/>
            <person name="Wilkinson J."/>
            <person name="Wilson A."/>
            <person name="Yadav S."/>
            <person name="Young G."/>
            <person name="Yu Q."/>
            <person name="Zembek L."/>
            <person name="Zhong D."/>
            <person name="Zimmer A."/>
            <person name="Zwirko Z."/>
            <person name="Jaffe D.B."/>
            <person name="Alvarez P."/>
            <person name="Brockman W."/>
            <person name="Butler J."/>
            <person name="Chin C."/>
            <person name="Gnerre S."/>
            <person name="Grabherr M."/>
            <person name="Kleber M."/>
            <person name="Mauceli E."/>
            <person name="MacCallum I."/>
        </authorList>
    </citation>
    <scope>NUCLEOTIDE SEQUENCE [LARGE SCALE GENOMIC DNA]</scope>
    <source>
        <strain evidence="7">Tucson 15287-2541.00</strain>
    </source>
</reference>
<evidence type="ECO:0000313" key="6">
    <source>
        <dbReference type="EMBL" id="EDV97662.1"/>
    </source>
</evidence>
<keyword evidence="5" id="KW-0460">Magnesium</keyword>
<dbReference type="InterPro" id="IPR036412">
    <property type="entry name" value="HAD-like_sf"/>
</dbReference>
<evidence type="ECO:0000256" key="1">
    <source>
        <dbReference type="ARBA" id="ARBA00022801"/>
    </source>
</evidence>
<keyword evidence="5" id="KW-0479">Metal-binding</keyword>
<evidence type="ECO:0000256" key="4">
    <source>
        <dbReference type="PIRSR" id="PIRSR000915-2"/>
    </source>
</evidence>
<dbReference type="InterPro" id="IPR023214">
    <property type="entry name" value="HAD_sf"/>
</dbReference>
<evidence type="ECO:0000256" key="3">
    <source>
        <dbReference type="PIRSR" id="PIRSR000915-1"/>
    </source>
</evidence>
<dbReference type="KEGG" id="dgr:6556506"/>
<dbReference type="eggNOG" id="KOG2882">
    <property type="taxonomic scope" value="Eukaryota"/>
</dbReference>
<dbReference type="GO" id="GO:0005737">
    <property type="term" value="C:cytoplasm"/>
    <property type="evidence" value="ECO:0007669"/>
    <property type="project" value="TreeGrafter"/>
</dbReference>
<dbReference type="GO" id="GO:0046872">
    <property type="term" value="F:metal ion binding"/>
    <property type="evidence" value="ECO:0007669"/>
    <property type="project" value="UniProtKB-KW"/>
</dbReference>
<dbReference type="NCBIfam" id="TIGR01460">
    <property type="entry name" value="HAD-SF-IIA"/>
    <property type="match status" value="1"/>
</dbReference>
<dbReference type="Gene3D" id="3.40.50.1000">
    <property type="entry name" value="HAD superfamily/HAD-like"/>
    <property type="match status" value="2"/>
</dbReference>
<dbReference type="PIRSF" id="PIRSF000915">
    <property type="entry name" value="PGP-type_phosphatase"/>
    <property type="match status" value="1"/>
</dbReference>
<dbReference type="InterPro" id="IPR006349">
    <property type="entry name" value="PGP_euk"/>
</dbReference>
<evidence type="ECO:0000313" key="7">
    <source>
        <dbReference type="Proteomes" id="UP000001070"/>
    </source>
</evidence>
<dbReference type="GO" id="GO:0016791">
    <property type="term" value="F:phosphatase activity"/>
    <property type="evidence" value="ECO:0007669"/>
    <property type="project" value="InterPro"/>
</dbReference>
<dbReference type="InterPro" id="IPR006357">
    <property type="entry name" value="HAD-SF_hydro_IIA"/>
</dbReference>
<dbReference type="HOGENOM" id="CLU_043473_0_1_1"/>
<dbReference type="PANTHER" id="PTHR19288:SF93">
    <property type="entry name" value="FI11325P-RELATED"/>
    <property type="match status" value="1"/>
</dbReference>
<gene>
    <name evidence="6" type="primary">Dgri\GH14576</name>
    <name evidence="6" type="ORF">Dgri_GH14576</name>
</gene>
<dbReference type="PhylomeDB" id="B4IYI9"/>
<protein>
    <submittedName>
        <fullName evidence="6">GH14576</fullName>
    </submittedName>
</protein>
<organism evidence="7">
    <name type="scientific">Drosophila grimshawi</name>
    <name type="common">Hawaiian fruit fly</name>
    <name type="synonym">Idiomyia grimshawi</name>
    <dbReference type="NCBI Taxonomy" id="7222"/>
    <lineage>
        <taxon>Eukaryota</taxon>
        <taxon>Metazoa</taxon>
        <taxon>Ecdysozoa</taxon>
        <taxon>Arthropoda</taxon>
        <taxon>Hexapoda</taxon>
        <taxon>Insecta</taxon>
        <taxon>Pterygota</taxon>
        <taxon>Neoptera</taxon>
        <taxon>Endopterygota</taxon>
        <taxon>Diptera</taxon>
        <taxon>Brachycera</taxon>
        <taxon>Muscomorpha</taxon>
        <taxon>Ephydroidea</taxon>
        <taxon>Drosophilidae</taxon>
        <taxon>Drosophila</taxon>
        <taxon>Hawaiian Drosophila</taxon>
    </lineage>
</organism>
<feature type="binding site" evidence="5">
    <location>
        <position position="249"/>
    </location>
    <ligand>
        <name>Mg(2+)</name>
        <dbReference type="ChEBI" id="CHEBI:18420"/>
    </ligand>
</feature>
<dbReference type="Pfam" id="PF13242">
    <property type="entry name" value="Hydrolase_like"/>
    <property type="match status" value="1"/>
</dbReference>
<dbReference type="SMR" id="B4IYI9"/>
<dbReference type="OMA" id="VTNNSSM"/>
<dbReference type="OrthoDB" id="413953at2759"/>
<dbReference type="NCBIfam" id="TIGR01452">
    <property type="entry name" value="PGP_euk"/>
    <property type="match status" value="1"/>
</dbReference>
<proteinExistence type="inferred from homology"/>